<comment type="caution">
    <text evidence="1">The sequence shown here is derived from an EMBL/GenBank/DDBJ whole genome shotgun (WGS) entry which is preliminary data.</text>
</comment>
<accession>A0ABS2DYL3</accession>
<evidence type="ECO:0000313" key="1">
    <source>
        <dbReference type="EMBL" id="MBM6734465.1"/>
    </source>
</evidence>
<protein>
    <submittedName>
        <fullName evidence="1">Uncharacterized protein</fullName>
    </submittedName>
</protein>
<reference evidence="1 2" key="1">
    <citation type="journal article" date="2021" name="Sci. Rep.">
        <title>The distribution of antibiotic resistance genes in chicken gut microbiota commensals.</title>
        <authorList>
            <person name="Juricova H."/>
            <person name="Matiasovicova J."/>
            <person name="Kubasova T."/>
            <person name="Cejkova D."/>
            <person name="Rychlik I."/>
        </authorList>
    </citation>
    <scope>NUCLEOTIDE SEQUENCE [LARGE SCALE GENOMIC DNA]</scope>
    <source>
        <strain evidence="1 2">An772</strain>
    </source>
</reference>
<gene>
    <name evidence="1" type="ORF">H7U35_04370</name>
</gene>
<keyword evidence="2" id="KW-1185">Reference proteome</keyword>
<dbReference type="Proteomes" id="UP000766986">
    <property type="component" value="Unassembled WGS sequence"/>
</dbReference>
<dbReference type="EMBL" id="JACLYZ010000006">
    <property type="protein sequence ID" value="MBM6734465.1"/>
    <property type="molecule type" value="Genomic_DNA"/>
</dbReference>
<evidence type="ECO:0000313" key="2">
    <source>
        <dbReference type="Proteomes" id="UP000766986"/>
    </source>
</evidence>
<dbReference type="RefSeq" id="WP_021927440.1">
    <property type="nucleotide sequence ID" value="NZ_JACLYZ010000006.1"/>
</dbReference>
<proteinExistence type="predicted"/>
<sequence length="214" mass="25031">MEEKPKELTREQQLEIEEQAIQALLDMGVKFSVPLKINPVKPPKWVRWWNKHFPNHVKVWHDRRIPKDWNVSVMEMPDTDKGKMVEVYMRQFHVKPLYLGTIDYLRKLYLQIELNEEKIQEQPTQEAKKYFKYISLMAEIAAVAVINNGSIANPVNKQTKVLRDFFIEHLTVPRLKQLADVISQMMNAGGFTSSIISIKEVGKTKPKSRADMIE</sequence>
<organism evidence="1 2">
    <name type="scientific">Mediterranea massiliensis</name>
    <dbReference type="NCBI Taxonomy" id="1841865"/>
    <lineage>
        <taxon>Bacteria</taxon>
        <taxon>Pseudomonadati</taxon>
        <taxon>Bacteroidota</taxon>
        <taxon>Bacteroidia</taxon>
        <taxon>Bacteroidales</taxon>
        <taxon>Bacteroidaceae</taxon>
        <taxon>Mediterranea</taxon>
    </lineage>
</organism>
<name>A0ABS2DYL3_9BACT</name>